<evidence type="ECO:0000256" key="2">
    <source>
        <dbReference type="ARBA" id="ARBA00006432"/>
    </source>
</evidence>
<gene>
    <name evidence="13" type="ORF">BECKSD772E_GA0070983_106911</name>
    <name evidence="12" type="ORF">BECKSD772F_GA0070984_106812</name>
</gene>
<dbReference type="Gene3D" id="3.40.47.10">
    <property type="match status" value="2"/>
</dbReference>
<dbReference type="Gene3D" id="3.40.50.1820">
    <property type="entry name" value="alpha/beta hydrolase"/>
    <property type="match status" value="1"/>
</dbReference>
<dbReference type="GO" id="GO:0004315">
    <property type="term" value="F:3-oxoacyl-[acyl-carrier-protein] synthase activity"/>
    <property type="evidence" value="ECO:0007669"/>
    <property type="project" value="InterPro"/>
</dbReference>
<accession>A0A450YGP6</accession>
<dbReference type="FunFam" id="3.40.50.12780:FF:000013">
    <property type="entry name" value="Long-chain-fatty-acid--AMP ligase FadD32"/>
    <property type="match status" value="1"/>
</dbReference>
<dbReference type="Pfam" id="PF22621">
    <property type="entry name" value="CurL-like_PKS_C"/>
    <property type="match status" value="1"/>
</dbReference>
<dbReference type="InterPro" id="IPR020845">
    <property type="entry name" value="AMP-binding_CS"/>
</dbReference>
<dbReference type="EMBL" id="CAADFR010000068">
    <property type="protein sequence ID" value="VFK40726.1"/>
    <property type="molecule type" value="Genomic_DNA"/>
</dbReference>
<dbReference type="CDD" id="cd00827">
    <property type="entry name" value="init_cond_enzymes"/>
    <property type="match status" value="1"/>
</dbReference>
<dbReference type="SMART" id="SM00823">
    <property type="entry name" value="PKS_PP"/>
    <property type="match status" value="3"/>
</dbReference>
<proteinExistence type="inferred from homology"/>
<dbReference type="InterPro" id="IPR000873">
    <property type="entry name" value="AMP-dep_synth/lig_dom"/>
</dbReference>
<dbReference type="SUPFAM" id="SSF53474">
    <property type="entry name" value="alpha/beta-Hydrolases"/>
    <property type="match status" value="1"/>
</dbReference>
<evidence type="ECO:0000313" key="13">
    <source>
        <dbReference type="EMBL" id="VFK46237.1"/>
    </source>
</evidence>
<dbReference type="Gene3D" id="3.40.366.10">
    <property type="entry name" value="Malonyl-Coenzyme A Acyl Carrier Protein, domain 2"/>
    <property type="match status" value="1"/>
</dbReference>
<dbReference type="InterPro" id="IPR014043">
    <property type="entry name" value="Acyl_transferase_dom"/>
</dbReference>
<dbReference type="InterPro" id="IPR020806">
    <property type="entry name" value="PKS_PP-bd"/>
</dbReference>
<dbReference type="GO" id="GO:0004421">
    <property type="term" value="F:hydroxymethylglutaryl-CoA synthase activity"/>
    <property type="evidence" value="ECO:0007669"/>
    <property type="project" value="InterPro"/>
</dbReference>
<evidence type="ECO:0000259" key="11">
    <source>
        <dbReference type="PROSITE" id="PS52004"/>
    </source>
</evidence>
<feature type="domain" description="Carrier" evidence="10">
    <location>
        <begin position="765"/>
        <end position="842"/>
    </location>
</feature>
<dbReference type="Pfam" id="PF00109">
    <property type="entry name" value="ketoacyl-synt"/>
    <property type="match status" value="1"/>
</dbReference>
<dbReference type="InterPro" id="IPR036736">
    <property type="entry name" value="ACP-like_sf"/>
</dbReference>
<evidence type="ECO:0000256" key="5">
    <source>
        <dbReference type="ARBA" id="ARBA00022553"/>
    </source>
</evidence>
<comment type="similarity">
    <text evidence="3">Belongs to the thiolase-like superfamily. HMG-CoA synthase family.</text>
</comment>
<dbReference type="Pfam" id="PF01154">
    <property type="entry name" value="HMG_CoA_synt_N"/>
    <property type="match status" value="1"/>
</dbReference>
<dbReference type="PROSITE" id="PS52004">
    <property type="entry name" value="KS3_2"/>
    <property type="match status" value="1"/>
</dbReference>
<dbReference type="FunFam" id="3.40.47.10:FF:000019">
    <property type="entry name" value="Polyketide synthase type I"/>
    <property type="match status" value="1"/>
</dbReference>
<keyword evidence="5" id="KW-0597">Phosphoprotein</keyword>
<dbReference type="Pfam" id="PF08540">
    <property type="entry name" value="HMG_CoA_synt_C"/>
    <property type="match status" value="1"/>
</dbReference>
<evidence type="ECO:0000256" key="1">
    <source>
        <dbReference type="ARBA" id="ARBA00005194"/>
    </source>
</evidence>
<evidence type="ECO:0000256" key="6">
    <source>
        <dbReference type="ARBA" id="ARBA00022679"/>
    </source>
</evidence>
<dbReference type="InterPro" id="IPR009081">
    <property type="entry name" value="PP-bd_ACP"/>
</dbReference>
<feature type="transmembrane region" description="Helical" evidence="9">
    <location>
        <begin position="68"/>
        <end position="92"/>
    </location>
</feature>
<dbReference type="InterPro" id="IPR014030">
    <property type="entry name" value="Ketoacyl_synth_N"/>
</dbReference>
<keyword evidence="9" id="KW-0472">Membrane</keyword>
<dbReference type="InterPro" id="IPR016039">
    <property type="entry name" value="Thiolase-like"/>
</dbReference>
<dbReference type="GO" id="GO:0071766">
    <property type="term" value="P:Actinobacterium-type cell wall biogenesis"/>
    <property type="evidence" value="ECO:0007669"/>
    <property type="project" value="UniProtKB-ARBA"/>
</dbReference>
<evidence type="ECO:0000256" key="9">
    <source>
        <dbReference type="SAM" id="Phobius"/>
    </source>
</evidence>
<feature type="region of interest" description="Disordered" evidence="8">
    <location>
        <begin position="2330"/>
        <end position="2349"/>
    </location>
</feature>
<dbReference type="SUPFAM" id="SSF53901">
    <property type="entry name" value="Thiolase-like"/>
    <property type="match status" value="3"/>
</dbReference>
<evidence type="ECO:0000259" key="10">
    <source>
        <dbReference type="PROSITE" id="PS50075"/>
    </source>
</evidence>
<dbReference type="Gene3D" id="3.30.300.30">
    <property type="match status" value="1"/>
</dbReference>
<name>A0A450YGP6_9GAMM</name>
<evidence type="ECO:0000256" key="8">
    <source>
        <dbReference type="SAM" id="MobiDB-lite"/>
    </source>
</evidence>
<dbReference type="InterPro" id="IPR020841">
    <property type="entry name" value="PKS_Beta-ketoAc_synthase_dom"/>
</dbReference>
<dbReference type="SUPFAM" id="SSF47336">
    <property type="entry name" value="ACP-like"/>
    <property type="match status" value="3"/>
</dbReference>
<dbReference type="InterPro" id="IPR040097">
    <property type="entry name" value="FAAL/FAAC"/>
</dbReference>
<dbReference type="Gene3D" id="1.10.1200.10">
    <property type="entry name" value="ACP-like"/>
    <property type="match status" value="3"/>
</dbReference>
<dbReference type="FunFam" id="3.40.366.10:FF:000002">
    <property type="entry name" value="Probable polyketide synthase 2"/>
    <property type="match status" value="1"/>
</dbReference>
<reference evidence="12" key="1">
    <citation type="submission" date="2019-02" db="EMBL/GenBank/DDBJ databases">
        <authorList>
            <person name="Gruber-Vodicka R. H."/>
            <person name="Seah K. B. B."/>
        </authorList>
    </citation>
    <scope>NUCLEOTIDE SEQUENCE</scope>
    <source>
        <strain evidence="13">BECK_S1320</strain>
        <strain evidence="12">BECK_S1321</strain>
    </source>
</reference>
<dbReference type="InterPro" id="IPR016036">
    <property type="entry name" value="Malonyl_transacylase_ACP-bd"/>
</dbReference>
<dbReference type="SUPFAM" id="SSF55048">
    <property type="entry name" value="Probable ACP-binding domain of malonyl-CoA ACP transacylase"/>
    <property type="match status" value="1"/>
</dbReference>
<dbReference type="SMART" id="SM00827">
    <property type="entry name" value="PKS_AT"/>
    <property type="match status" value="1"/>
</dbReference>
<dbReference type="Gene3D" id="3.30.70.3290">
    <property type="match status" value="1"/>
</dbReference>
<dbReference type="InterPro" id="IPR018201">
    <property type="entry name" value="Ketoacyl_synth_AS"/>
</dbReference>
<dbReference type="InterPro" id="IPR045851">
    <property type="entry name" value="AMP-bd_C_sf"/>
</dbReference>
<dbReference type="GO" id="GO:0031177">
    <property type="term" value="F:phosphopantetheine binding"/>
    <property type="evidence" value="ECO:0007669"/>
    <property type="project" value="InterPro"/>
</dbReference>
<dbReference type="UniPathway" id="UPA00094"/>
<dbReference type="InterPro" id="IPR013746">
    <property type="entry name" value="HMG_CoA_synt_C_dom"/>
</dbReference>
<keyword evidence="4" id="KW-0596">Phosphopantetheine</keyword>
<organism evidence="12">
    <name type="scientific">Candidatus Kentrum sp. SD</name>
    <dbReference type="NCBI Taxonomy" id="2126332"/>
    <lineage>
        <taxon>Bacteria</taxon>
        <taxon>Pseudomonadati</taxon>
        <taxon>Pseudomonadota</taxon>
        <taxon>Gammaproteobacteria</taxon>
        <taxon>Candidatus Kentrum</taxon>
    </lineage>
</organism>
<dbReference type="GO" id="GO:0006084">
    <property type="term" value="P:acetyl-CoA metabolic process"/>
    <property type="evidence" value="ECO:0007669"/>
    <property type="project" value="InterPro"/>
</dbReference>
<keyword evidence="6" id="KW-0808">Transferase</keyword>
<dbReference type="EMBL" id="CAADFU010000069">
    <property type="protein sequence ID" value="VFK46237.1"/>
    <property type="molecule type" value="Genomic_DNA"/>
</dbReference>
<dbReference type="CDD" id="cd05931">
    <property type="entry name" value="FAAL"/>
    <property type="match status" value="1"/>
</dbReference>
<keyword evidence="9" id="KW-1133">Transmembrane helix</keyword>
<dbReference type="InterPro" id="IPR014031">
    <property type="entry name" value="Ketoacyl_synth_C"/>
</dbReference>
<dbReference type="Pfam" id="PF00550">
    <property type="entry name" value="PP-binding"/>
    <property type="match status" value="3"/>
</dbReference>
<dbReference type="InterPro" id="IPR029058">
    <property type="entry name" value="AB_hydrolase_fold"/>
</dbReference>
<dbReference type="InterPro" id="IPR001227">
    <property type="entry name" value="Ac_transferase_dom_sf"/>
</dbReference>
<dbReference type="PROSITE" id="PS00606">
    <property type="entry name" value="KS3_1"/>
    <property type="match status" value="1"/>
</dbReference>
<sequence>MNRNSIPSSTLVELLRHRAQAQPDKTTYTFLKDGETEEASLTYAQLDLRARAIAARLQRISAPGERALLLYHAGLDFIAAFFGCLYAGVVAVPTYPPRRNRADPRFQAIATDARASVALTATDILSEIDSRLMETPEIPNPHWLATDALDGEAALGWSMPDINGDTLAFLQYTSGSTGTPKGVMVSHGNLLYNEEMVKQGFGHTEETVVVGWLPLFHDMGLIGNVLQPMYLGIQCILMSPVAFLQKPFRWLRAISRYRATTSGGPNFAYDLCAEKITPEQLAELDLGSWDVAYNGAEPIRAETLEKFTKTFAPCGFRREAFYPTYGMAETTLFVSGGLKTALPVIYGASLRQDRVVEIPEATQKFVGCGRTWLAQKIVIVDPESSIRNPDGQVGEIWVSGKNVAQGYWNRPEETEKTFHAYLANTGEGPGDGPFLRTGDLGFMKDGELFITGRLKDLIIIHGQNHYPQDMEITVERAVDFVKTNGCAATSIPVDGQERLVMALEASRDLARKIKAVRKQEIPSPKEHSEASAKAREELDRTVGSIAARAREAVAREHEISLYALAFIKPGEFPRTSSGKVRRRACRALFLEEREKAIRLDRKCSDKFPDQSDTDPPHRISNNDYFLWHEHDETGEAIEAPDDDSLSVLTYIKENDPSLNRTRQLIHDCLVTYLKQAEHLGVDRIDYDQSFLSLGIDFLGISTIREELERAFETKLSLDAIHEFDTVNKLAAQLETGRMGKAKRAHLPIRDDMAAMGTSFHDFAQPTQTAITNWLVAKVGQLAKISPKQIEPGRPFAHYGLGSVDAVGLSGELSEWLGQPLPATLAYDYPTIDAMARYLAESESSTSAPTIRKASANTDAIAIIGLGCRFPKAKNTDEFWRLLKNGVDAISEVPATRWTPTETSIPWGGFIDDVDQFDPFFFSISPREAESMDPQQRLLLEVGWEALENAGIDADSLAGSQTGVFIGISTHDYAEYLPNLGANLHVRTGSAFSIAASRLSYLLDLRGPSKAIDTACSSSLVALHDACLSLRLGESDLALAGGVNLMLAPGITESFATAQMLSPDGRCKTFDNDANGYVRGEGCGMVVLKRLEDARRDGDPILAVIKGSAINQDGRTNGITAPNGPAQQAVIRQALANAGVNASQISYVETHGTGTPLGDPIEFNSLKAVLVPDRSPEQTCWIGSVKTNIGHLEAAAGIAGLIKTVLALQHREIPPHLHLDTLNPHLEITDTPLSIPLKPTPWPANGPNGRRLAGISSFGFSGTNAHVVLEEAPPIGLGKRSDVFIIGKEGMGTSLRSFAHPTTPTERPFHLLTLSAKTEEALRKLAENYATHLETHPEFSLADVCFTANTGRSHFDHRIALVAGFLIDARERLRAADYISGKAARERSRIAFLFTGQGAQYVGMGRQLFDTQPLFRQTLDECNAILRPLDVPLLDLIYSDVGGPNLEDSKPELSTDSLNQTIYTQPALFALEYALAKLWQSWGVTPDAVMGHSVGEYAAACVAGVFSLEDGLKLIAARGRLMQTLCKTGDMLALPVGESEAIRIIEPFAGEISIAAINGPESVVVSGTHGAMKVLSAKLADDGIKAKPLSVSHAFHSGMMGPMLAEFERIANSITYTNPKVPLCSNVTGKIVTNEVASPAYWVRHVRQPVRFAAGVETLHGEGINAFLEIGPKPALLGMARQCLPDDGEIIQLPSLRPGQEGGQKDSRQLLHSLGQLYVQGGVIDWVGFNRAFDNEPPRRKTRLPTYPFQRRRYWIGGTRSEKIETPSLPRTSMFDPQQDAMVGKETGGDSHRDREEIEHEVRGRVAFVLGGSISDIEPEAPLIELGIDSLAARELTTWLSNTYGLEILHAEFLTGLSCNTLINRVIEAIGECGFSGKVSAPPLEDTLLGNTPVENDCVATPNLAAGVDPGETGHRPRNVGIHAMELYFPNCTVSQSDMERFHGVEGKYTTALLQEAITFCGDEEDVVSMAITAVLRLMARHGIGWDRIGRIEVGTESAVDRSKNVKAHLMALFQRHGQCGIEGIDTYNACHGGTAALFNTVAWCQSEAWDGRLGIVVAVDIVDLSEEYAFLNGAAAVAMLIGPEAPVAVLPERANHMMHTWDPYESVAWKNPFPVMPDGEHSIDVYIDCLDGCQKALTARLGGINLLRHDDYFVFHCTSTYLCKRGFDQLSRNAEPNLSLTDRLALYQQKAHPGTLLTKQIGSTYAASVYVNLYSLFLHRFDEVAGKTICVYSYGSGAAASMYRLRVARPPAIDHAVPERLDRRIRLDPEQYLALARQYSAAQDRFDFTPKDRGNRQADVCYLQRVDEWGRRFYTGIPETETNLPIKEERALPTQSPPQNGPATAVRGRKERTSNILFPFDAGGASAKPPLFCIHPIGGGIFCYRELADCLGKDQPMYGIQSVGFEGKEAPLTDIGTMAVRYVEEITRAWPEGPYHLYGWSFGGIVAFETARLLRSDNREVALVALGDSPTPSQYGNRLKGLEEKDREELMLRILIRENEGSKRLSFSKLDDPTLVAEHLTFLREQLGPEVLDGFVDICRANSQALLSYRPSPREGALVFLSAEEDDLSGATATDDMRIAPHKWKDFSERVEHHVVPGDHFTMHRQPNVPEIAEILGKYLTRT</sequence>
<evidence type="ECO:0000256" key="3">
    <source>
        <dbReference type="ARBA" id="ARBA00007061"/>
    </source>
</evidence>
<comment type="function">
    <text evidence="7">Involved in production of the polyketide antibiotic thailandamide.</text>
</comment>
<dbReference type="PANTHER" id="PTHR43775:SF37">
    <property type="entry name" value="SI:DKEY-61P9.11"/>
    <property type="match status" value="1"/>
</dbReference>
<dbReference type="SMART" id="SM01294">
    <property type="entry name" value="PKS_PP_betabranch"/>
    <property type="match status" value="1"/>
</dbReference>
<dbReference type="InterPro" id="IPR013528">
    <property type="entry name" value="HMG_CoA_synth_N"/>
</dbReference>
<evidence type="ECO:0000256" key="4">
    <source>
        <dbReference type="ARBA" id="ARBA00022450"/>
    </source>
</evidence>
<dbReference type="Gene3D" id="3.40.50.12780">
    <property type="entry name" value="N-terminal domain of ligase-like"/>
    <property type="match status" value="1"/>
</dbReference>
<dbReference type="InterPro" id="IPR016035">
    <property type="entry name" value="Acyl_Trfase/lysoPLipase"/>
</dbReference>
<keyword evidence="9" id="KW-0812">Transmembrane</keyword>
<evidence type="ECO:0000256" key="7">
    <source>
        <dbReference type="ARBA" id="ARBA00054155"/>
    </source>
</evidence>
<protein>
    <submittedName>
        <fullName evidence="12">Hydroxymethylglutaryl-CoA synthase</fullName>
    </submittedName>
</protein>
<dbReference type="Pfam" id="PF00698">
    <property type="entry name" value="Acyl_transf_1"/>
    <property type="match status" value="1"/>
</dbReference>
<feature type="domain" description="Carrier" evidence="10">
    <location>
        <begin position="659"/>
        <end position="737"/>
    </location>
</feature>
<feature type="domain" description="Ketosynthase family 3 (KS3)" evidence="11">
    <location>
        <begin position="857"/>
        <end position="1270"/>
    </location>
</feature>
<comment type="pathway">
    <text evidence="1">Lipid metabolism; fatty acid biosynthesis.</text>
</comment>
<dbReference type="SUPFAM" id="SSF52151">
    <property type="entry name" value="FabD/lysophospholipase-like"/>
    <property type="match status" value="1"/>
</dbReference>
<dbReference type="PANTHER" id="PTHR43775">
    <property type="entry name" value="FATTY ACID SYNTHASE"/>
    <property type="match status" value="1"/>
</dbReference>
<dbReference type="PROSITE" id="PS00455">
    <property type="entry name" value="AMP_BINDING"/>
    <property type="match status" value="1"/>
</dbReference>
<dbReference type="PROSITE" id="PS50075">
    <property type="entry name" value="CARRIER"/>
    <property type="match status" value="3"/>
</dbReference>
<dbReference type="Pfam" id="PF02801">
    <property type="entry name" value="Ketoacyl-synt_C"/>
    <property type="match status" value="1"/>
</dbReference>
<dbReference type="Pfam" id="PF00975">
    <property type="entry name" value="Thioesterase"/>
    <property type="match status" value="1"/>
</dbReference>
<dbReference type="InterPro" id="IPR050091">
    <property type="entry name" value="PKS_NRPS_Biosynth_Enz"/>
</dbReference>
<comment type="similarity">
    <text evidence="2">Belongs to the ATP-dependent AMP-binding enzyme family.</text>
</comment>
<dbReference type="SUPFAM" id="SSF56801">
    <property type="entry name" value="Acetyl-CoA synthetase-like"/>
    <property type="match status" value="1"/>
</dbReference>
<dbReference type="Pfam" id="PF00501">
    <property type="entry name" value="AMP-binding"/>
    <property type="match status" value="1"/>
</dbReference>
<dbReference type="SMART" id="SM00825">
    <property type="entry name" value="PKS_KS"/>
    <property type="match status" value="1"/>
</dbReference>
<dbReference type="InterPro" id="IPR042099">
    <property type="entry name" value="ANL_N_sf"/>
</dbReference>
<dbReference type="InterPro" id="IPR001031">
    <property type="entry name" value="Thioesterase"/>
</dbReference>
<dbReference type="CDD" id="cd00833">
    <property type="entry name" value="PKS"/>
    <property type="match status" value="1"/>
</dbReference>
<evidence type="ECO:0000313" key="12">
    <source>
        <dbReference type="EMBL" id="VFK40726.1"/>
    </source>
</evidence>
<dbReference type="GO" id="GO:0006633">
    <property type="term" value="P:fatty acid biosynthetic process"/>
    <property type="evidence" value="ECO:0007669"/>
    <property type="project" value="UniProtKB-UniPathway"/>
</dbReference>
<dbReference type="GO" id="GO:0004312">
    <property type="term" value="F:fatty acid synthase activity"/>
    <property type="evidence" value="ECO:0007669"/>
    <property type="project" value="TreeGrafter"/>
</dbReference>
<feature type="domain" description="Carrier" evidence="10">
    <location>
        <begin position="1792"/>
        <end position="1869"/>
    </location>
</feature>